<name>A0A5B0MBY4_PUCGR</name>
<protein>
    <submittedName>
        <fullName evidence="2">Uncharacterized protein</fullName>
    </submittedName>
</protein>
<sequence>MVTLNPDIRSRFQRKPTSASAGGYPPSEWAARQLALPGHWAEATPSGGTPPGERLQTSLLGAVPPSKRLQASLLGGPPPGKLVFKPAPIALPNQRIRTENAAIPTTKSNLTLDDLIVRLRHYSPNTRKEALQGLQELLDAHRTIWRLNLGTVIHSCACLISDENLPSVR</sequence>
<accession>A0A5B0MBY4</accession>
<organism evidence="2 3">
    <name type="scientific">Puccinia graminis f. sp. tritici</name>
    <dbReference type="NCBI Taxonomy" id="56615"/>
    <lineage>
        <taxon>Eukaryota</taxon>
        <taxon>Fungi</taxon>
        <taxon>Dikarya</taxon>
        <taxon>Basidiomycota</taxon>
        <taxon>Pucciniomycotina</taxon>
        <taxon>Pucciniomycetes</taxon>
        <taxon>Pucciniales</taxon>
        <taxon>Pucciniaceae</taxon>
        <taxon>Puccinia</taxon>
    </lineage>
</organism>
<evidence type="ECO:0000313" key="2">
    <source>
        <dbReference type="EMBL" id="KAA1074192.1"/>
    </source>
</evidence>
<dbReference type="Proteomes" id="UP000325313">
    <property type="component" value="Unassembled WGS sequence"/>
</dbReference>
<dbReference type="AlphaFoldDB" id="A0A5B0MBY4"/>
<reference evidence="2 3" key="1">
    <citation type="submission" date="2019-05" db="EMBL/GenBank/DDBJ databases">
        <title>Emergence of the Ug99 lineage of the wheat stem rust pathogen through somatic hybridization.</title>
        <authorList>
            <person name="Li F."/>
            <person name="Upadhyaya N.M."/>
            <person name="Sperschneider J."/>
            <person name="Matny O."/>
            <person name="Nguyen-Phuc H."/>
            <person name="Mago R."/>
            <person name="Raley C."/>
            <person name="Miller M.E."/>
            <person name="Silverstein K.A.T."/>
            <person name="Henningsen E."/>
            <person name="Hirsch C.D."/>
            <person name="Visser B."/>
            <person name="Pretorius Z.A."/>
            <person name="Steffenson B.J."/>
            <person name="Schwessinger B."/>
            <person name="Dodds P.N."/>
            <person name="Figueroa M."/>
        </authorList>
    </citation>
    <scope>NUCLEOTIDE SEQUENCE [LARGE SCALE GENOMIC DNA]</scope>
    <source>
        <strain evidence="2 3">Ug99</strain>
    </source>
</reference>
<feature type="region of interest" description="Disordered" evidence="1">
    <location>
        <begin position="1"/>
        <end position="26"/>
    </location>
</feature>
<gene>
    <name evidence="2" type="ORF">PGTUg99_029390</name>
</gene>
<comment type="caution">
    <text evidence="2">The sequence shown here is derived from an EMBL/GenBank/DDBJ whole genome shotgun (WGS) entry which is preliminary data.</text>
</comment>
<evidence type="ECO:0000256" key="1">
    <source>
        <dbReference type="SAM" id="MobiDB-lite"/>
    </source>
</evidence>
<dbReference type="EMBL" id="VDEP01000473">
    <property type="protein sequence ID" value="KAA1074192.1"/>
    <property type="molecule type" value="Genomic_DNA"/>
</dbReference>
<proteinExistence type="predicted"/>
<evidence type="ECO:0000313" key="3">
    <source>
        <dbReference type="Proteomes" id="UP000325313"/>
    </source>
</evidence>